<sequence length="99" mass="11369">MPEPPKLAPLDVEKQQLYSESLLDDRASHPISKGEPRHPAEETWRHRFSSRPLHTVRAVDHELIKPIGPHHLQKQRRNPTATKTDPLNTLPAPRNSKKL</sequence>
<gene>
    <name evidence="2" type="ORF">ILYODFUR_035926</name>
</gene>
<dbReference type="Proteomes" id="UP001482620">
    <property type="component" value="Unassembled WGS sequence"/>
</dbReference>
<feature type="region of interest" description="Disordered" evidence="1">
    <location>
        <begin position="21"/>
        <end position="99"/>
    </location>
</feature>
<keyword evidence="3" id="KW-1185">Reference proteome</keyword>
<protein>
    <submittedName>
        <fullName evidence="2">Uncharacterized protein</fullName>
    </submittedName>
</protein>
<evidence type="ECO:0000313" key="2">
    <source>
        <dbReference type="EMBL" id="MEQ2223354.1"/>
    </source>
</evidence>
<evidence type="ECO:0000256" key="1">
    <source>
        <dbReference type="SAM" id="MobiDB-lite"/>
    </source>
</evidence>
<comment type="caution">
    <text evidence="2">The sequence shown here is derived from an EMBL/GenBank/DDBJ whole genome shotgun (WGS) entry which is preliminary data.</text>
</comment>
<reference evidence="2 3" key="1">
    <citation type="submission" date="2021-06" db="EMBL/GenBank/DDBJ databases">
        <authorList>
            <person name="Palmer J.M."/>
        </authorList>
    </citation>
    <scope>NUCLEOTIDE SEQUENCE [LARGE SCALE GENOMIC DNA]</scope>
    <source>
        <strain evidence="3">if_2019</strain>
        <tissue evidence="2">Muscle</tissue>
    </source>
</reference>
<evidence type="ECO:0000313" key="3">
    <source>
        <dbReference type="Proteomes" id="UP001482620"/>
    </source>
</evidence>
<name>A0ABV0SS16_9TELE</name>
<accession>A0ABV0SS16</accession>
<feature type="compositionally biased region" description="Polar residues" evidence="1">
    <location>
        <begin position="78"/>
        <end position="87"/>
    </location>
</feature>
<dbReference type="EMBL" id="JAHRIQ010007067">
    <property type="protein sequence ID" value="MEQ2223354.1"/>
    <property type="molecule type" value="Genomic_DNA"/>
</dbReference>
<feature type="compositionally biased region" description="Basic and acidic residues" evidence="1">
    <location>
        <begin position="23"/>
        <end position="45"/>
    </location>
</feature>
<proteinExistence type="predicted"/>
<organism evidence="2 3">
    <name type="scientific">Ilyodon furcidens</name>
    <name type="common">goldbreast splitfin</name>
    <dbReference type="NCBI Taxonomy" id="33524"/>
    <lineage>
        <taxon>Eukaryota</taxon>
        <taxon>Metazoa</taxon>
        <taxon>Chordata</taxon>
        <taxon>Craniata</taxon>
        <taxon>Vertebrata</taxon>
        <taxon>Euteleostomi</taxon>
        <taxon>Actinopterygii</taxon>
        <taxon>Neopterygii</taxon>
        <taxon>Teleostei</taxon>
        <taxon>Neoteleostei</taxon>
        <taxon>Acanthomorphata</taxon>
        <taxon>Ovalentaria</taxon>
        <taxon>Atherinomorphae</taxon>
        <taxon>Cyprinodontiformes</taxon>
        <taxon>Goodeidae</taxon>
        <taxon>Ilyodon</taxon>
    </lineage>
</organism>